<comment type="similarity">
    <text evidence="1 4">Belongs to the N(4)/N(6)-methyltransferase family.</text>
</comment>
<evidence type="ECO:0000259" key="5">
    <source>
        <dbReference type="Pfam" id="PF01555"/>
    </source>
</evidence>
<evidence type="ECO:0000256" key="3">
    <source>
        <dbReference type="ARBA" id="ARBA00022679"/>
    </source>
</evidence>
<dbReference type="SUPFAM" id="SSF53335">
    <property type="entry name" value="S-adenosyl-L-methionine-dependent methyltransferases"/>
    <property type="match status" value="1"/>
</dbReference>
<evidence type="ECO:0000313" key="6">
    <source>
        <dbReference type="EMBL" id="MEO3939777.1"/>
    </source>
</evidence>
<dbReference type="GO" id="GO:0032259">
    <property type="term" value="P:methylation"/>
    <property type="evidence" value="ECO:0007669"/>
    <property type="project" value="UniProtKB-KW"/>
</dbReference>
<organism evidence="6 7">
    <name type="scientific">Paenarthrobacter nicotinovorans</name>
    <name type="common">Arthrobacter nicotinovorans</name>
    <dbReference type="NCBI Taxonomy" id="29320"/>
    <lineage>
        <taxon>Bacteria</taxon>
        <taxon>Bacillati</taxon>
        <taxon>Actinomycetota</taxon>
        <taxon>Actinomycetes</taxon>
        <taxon>Micrococcales</taxon>
        <taxon>Micrococcaceae</taxon>
        <taxon>Paenarthrobacter</taxon>
    </lineage>
</organism>
<evidence type="ECO:0000313" key="7">
    <source>
        <dbReference type="Proteomes" id="UP001448614"/>
    </source>
</evidence>
<keyword evidence="7" id="KW-1185">Reference proteome</keyword>
<dbReference type="PRINTS" id="PR00508">
    <property type="entry name" value="S21N4MTFRASE"/>
</dbReference>
<accession>A0ABV0GMX3</accession>
<dbReference type="Proteomes" id="UP001448614">
    <property type="component" value="Unassembled WGS sequence"/>
</dbReference>
<dbReference type="InterPro" id="IPR029063">
    <property type="entry name" value="SAM-dependent_MTases_sf"/>
</dbReference>
<proteinExistence type="inferred from homology"/>
<reference evidence="6 7" key="1">
    <citation type="journal article" date="2024" name="Appl. Microbiol. Biotechnol.">
        <title>Biosynthetic gene clusters with biotechnological applications in novel Antarctic isolates from Actinomycetota.</title>
        <authorList>
            <person name="Bruna P."/>
            <person name="Nunez-Montero K."/>
            <person name="Contreras M.J."/>
            <person name="Leal K."/>
            <person name="Garcia M."/>
            <person name="Abanto M."/>
            <person name="Barrientos L."/>
        </authorList>
    </citation>
    <scope>NUCLEOTIDE SEQUENCE [LARGE SCALE GENOMIC DNA]</scope>
    <source>
        <strain evidence="6 7">Se16.17</strain>
    </source>
</reference>
<feature type="domain" description="DNA methylase N-4/N-6" evidence="5">
    <location>
        <begin position="34"/>
        <end position="285"/>
    </location>
</feature>
<dbReference type="InterPro" id="IPR002941">
    <property type="entry name" value="DNA_methylase_N4/N6"/>
</dbReference>
<dbReference type="PANTHER" id="PTHR13370">
    <property type="entry name" value="RNA METHYLASE-RELATED"/>
    <property type="match status" value="1"/>
</dbReference>
<name>A0ABV0GMX3_PAENI</name>
<keyword evidence="3" id="KW-0808">Transferase</keyword>
<evidence type="ECO:0000256" key="1">
    <source>
        <dbReference type="ARBA" id="ARBA00006594"/>
    </source>
</evidence>
<dbReference type="InterPro" id="IPR002052">
    <property type="entry name" value="DNA_methylase_N6_adenine_CS"/>
</dbReference>
<dbReference type="RefSeq" id="WP_347781665.1">
    <property type="nucleotide sequence ID" value="NZ_JBBMFV010000003.1"/>
</dbReference>
<keyword evidence="2 6" id="KW-0489">Methyltransferase</keyword>
<dbReference type="Gene3D" id="3.40.50.150">
    <property type="entry name" value="Vaccinia Virus protein VP39"/>
    <property type="match status" value="1"/>
</dbReference>
<dbReference type="Pfam" id="PF01555">
    <property type="entry name" value="N6_N4_Mtase"/>
    <property type="match status" value="1"/>
</dbReference>
<protein>
    <recommendedName>
        <fullName evidence="4">Methyltransferase</fullName>
        <ecNumber evidence="4">2.1.1.-</ecNumber>
    </recommendedName>
</protein>
<comment type="caution">
    <text evidence="6">The sequence shown here is derived from an EMBL/GenBank/DDBJ whole genome shotgun (WGS) entry which is preliminary data.</text>
</comment>
<dbReference type="PROSITE" id="PS00092">
    <property type="entry name" value="N6_MTASE"/>
    <property type="match status" value="1"/>
</dbReference>
<dbReference type="EMBL" id="JBBMFV010000003">
    <property type="protein sequence ID" value="MEO3939777.1"/>
    <property type="molecule type" value="Genomic_DNA"/>
</dbReference>
<gene>
    <name evidence="6" type="ORF">V3C41_01685</name>
</gene>
<dbReference type="InterPro" id="IPR001091">
    <property type="entry name" value="RM_Methyltransferase"/>
</dbReference>
<dbReference type="GO" id="GO:0008168">
    <property type="term" value="F:methyltransferase activity"/>
    <property type="evidence" value="ECO:0007669"/>
    <property type="project" value="UniProtKB-KW"/>
</dbReference>
<dbReference type="PANTHER" id="PTHR13370:SF3">
    <property type="entry name" value="TRNA (GUANINE(10)-N2)-METHYLTRANSFERASE HOMOLOG"/>
    <property type="match status" value="1"/>
</dbReference>
<evidence type="ECO:0000256" key="2">
    <source>
        <dbReference type="ARBA" id="ARBA00022603"/>
    </source>
</evidence>
<dbReference type="EC" id="2.1.1.-" evidence="4"/>
<evidence type="ECO:0000256" key="4">
    <source>
        <dbReference type="RuleBase" id="RU362026"/>
    </source>
</evidence>
<sequence length="303" mass="33365">MGQYQAPAFAVGHTELYQGDCLDWLRKRPDESITAVVTDPPYGLTEYSKTEQEKLRAQKGGGVWRIPPSFDGTTRSPLPRFTIMTNTDLKELHEFFETWAELLLPALVPGAHVIVACNPLVSPYISMALADAGLERRGEIVRRVMTMRGGDRPKGSHEEFPDVSVMPRSQWEPWLLYRKPIACKTVADNLRKYKAGGLRRISDSQPFGDVIVSHPTNAREKKLANHPSLKPQSFLRQVVRASLPMGEGVVCDPFAGSGSTLAAAEAIGYSSVGVELDPHYVDLAKTAIPKLAAITLKDRADGE</sequence>